<proteinExistence type="predicted"/>
<accession>A0A1R4HHZ3</accession>
<sequence length="298" mass="34914">MIFSDISKQQQIEDLRQLLYTPIDKAVDILDARQKQNLKLPSLNIADPLSAYWGRGCKPQPRTAIMLRQIATPNYEMRRVVQLCEKYHLNLLILTIEEDKFCPNNPCKYASGRMGFFEGLGRNGGRKIRYSTIINFNQYNGYPIRECKTFRGKPFMDFHHNLFLQEFPQLTPQNIIDCSKWVMQHQRLGNNLYRASLELFLQHAILFETFVLSNCELDITLMKVLPAFQEIVNNFGIKPLIVHSEDPDMEGDNYWQLYPDHLHALAPYDRRKTPRYEAPFDNFTPAIINHKKWTIGSK</sequence>
<evidence type="ECO:0000313" key="2">
    <source>
        <dbReference type="Proteomes" id="UP000195442"/>
    </source>
</evidence>
<protein>
    <submittedName>
        <fullName evidence="1">Uncharacterized protein</fullName>
    </submittedName>
</protein>
<name>A0A1R4HHZ3_9GAMM</name>
<gene>
    <name evidence="1" type="ORF">CRENPOLYSF2_770002</name>
</gene>
<dbReference type="OrthoDB" id="9255596at2"/>
<reference evidence="2" key="1">
    <citation type="submission" date="2017-02" db="EMBL/GenBank/DDBJ databases">
        <authorList>
            <person name="Daims H."/>
        </authorList>
    </citation>
    <scope>NUCLEOTIDE SEQUENCE [LARGE SCALE GENOMIC DNA]</scope>
</reference>
<keyword evidence="2" id="KW-1185">Reference proteome</keyword>
<organism evidence="1 2">
    <name type="scientific">Crenothrix polyspora</name>
    <dbReference type="NCBI Taxonomy" id="360316"/>
    <lineage>
        <taxon>Bacteria</taxon>
        <taxon>Pseudomonadati</taxon>
        <taxon>Pseudomonadota</taxon>
        <taxon>Gammaproteobacteria</taxon>
        <taxon>Methylococcales</taxon>
        <taxon>Crenotrichaceae</taxon>
        <taxon>Crenothrix</taxon>
    </lineage>
</organism>
<dbReference type="EMBL" id="FUKJ01000443">
    <property type="protein sequence ID" value="SJM95856.1"/>
    <property type="molecule type" value="Genomic_DNA"/>
</dbReference>
<dbReference type="AlphaFoldDB" id="A0A1R4HHZ3"/>
<dbReference type="RefSeq" id="WP_087148416.1">
    <property type="nucleotide sequence ID" value="NZ_FUKJ01000443.1"/>
</dbReference>
<dbReference type="Proteomes" id="UP000195442">
    <property type="component" value="Unassembled WGS sequence"/>
</dbReference>
<evidence type="ECO:0000313" key="1">
    <source>
        <dbReference type="EMBL" id="SJM95856.1"/>
    </source>
</evidence>